<dbReference type="CDD" id="cd00060">
    <property type="entry name" value="FHA"/>
    <property type="match status" value="1"/>
</dbReference>
<feature type="compositionally biased region" description="Pro residues" evidence="2">
    <location>
        <begin position="279"/>
        <end position="300"/>
    </location>
</feature>
<dbReference type="Pfam" id="PF00498">
    <property type="entry name" value="FHA"/>
    <property type="match status" value="1"/>
</dbReference>
<feature type="region of interest" description="Disordered" evidence="2">
    <location>
        <begin position="211"/>
        <end position="408"/>
    </location>
</feature>
<protein>
    <submittedName>
        <fullName evidence="4">FHA domain-containing protein</fullName>
    </submittedName>
</protein>
<dbReference type="InterPro" id="IPR000253">
    <property type="entry name" value="FHA_dom"/>
</dbReference>
<evidence type="ECO:0000256" key="1">
    <source>
        <dbReference type="ARBA" id="ARBA00022553"/>
    </source>
</evidence>
<dbReference type="Proteomes" id="UP000296469">
    <property type="component" value="Chromosome"/>
</dbReference>
<dbReference type="RefSeq" id="WP_135974683.1">
    <property type="nucleotide sequence ID" value="NZ_CP039291.1"/>
</dbReference>
<accession>A0A4P7SKI9</accession>
<dbReference type="AlphaFoldDB" id="A0A4P7SKI9"/>
<keyword evidence="5" id="KW-1185">Reference proteome</keyword>
<dbReference type="KEGG" id="celz:E5225_06500"/>
<dbReference type="SMART" id="SM00240">
    <property type="entry name" value="FHA"/>
    <property type="match status" value="1"/>
</dbReference>
<organism evidence="4 5">
    <name type="scientific">Cellulomonas shaoxiangyii</name>
    <dbReference type="NCBI Taxonomy" id="2566013"/>
    <lineage>
        <taxon>Bacteria</taxon>
        <taxon>Bacillati</taxon>
        <taxon>Actinomycetota</taxon>
        <taxon>Actinomycetes</taxon>
        <taxon>Micrococcales</taxon>
        <taxon>Cellulomonadaceae</taxon>
        <taxon>Cellulomonas</taxon>
    </lineage>
</organism>
<evidence type="ECO:0000313" key="5">
    <source>
        <dbReference type="Proteomes" id="UP000296469"/>
    </source>
</evidence>
<feature type="domain" description="FHA" evidence="3">
    <location>
        <begin position="465"/>
        <end position="522"/>
    </location>
</feature>
<feature type="compositionally biased region" description="Low complexity" evidence="2">
    <location>
        <begin position="336"/>
        <end position="347"/>
    </location>
</feature>
<keyword evidence="1" id="KW-0597">Phosphoprotein</keyword>
<dbReference type="Gene3D" id="2.60.200.20">
    <property type="match status" value="1"/>
</dbReference>
<feature type="region of interest" description="Disordered" evidence="2">
    <location>
        <begin position="164"/>
        <end position="199"/>
    </location>
</feature>
<sequence length="559" mass="56462">MNDATPAHQYAAGEWTAVAADGLLALVAPGTRPEVAAGLWDVAGDGGGVLSALEVVAAAGFAQLPQFAIVTTQGAGAVRAVLRGPVELRVRTADGEQVLSASEDAVWTEHRAEDVESLELRAGDGGAQEAPWWPLVAGVVRASVVRSSVVRRAVVDDSRAASVAAAGSAASGPATAAGGSAPDDDEEGSSAPAGDTAGATVAGDALPLAAEQASAEPTEPGPDATVAAAEPDETEPEPDATEVEPEPDAAEPQPVATEAEPEPDTAEPEPVAAGAAALPAPPTADLPPLPEPAPAEPLPPAADVALPREPAGPVAGSSTPTPLPLAPVSTGDPDDPLGLPAAPVALAEEPEVHDTVLQDDWWQSSTPAPDALAPAPDAPTSGLTAVDPWAAPVPASAPAPDHLDPSDDDHDGMTILSGDLARLRDRLPAWTHDAVPGPFPTPEPTPLPARLVLSTGLVVELDRAVLLGRAPQVSRVTARELPRLVTVPSPHQDISRTHAEVRLDGDHVVVTDLDSTNGVHVSRPGEGVRRLPAGEPSVVATDEVVDLGDGVTFTVERTA</sequence>
<name>A0A4P7SKI9_9CELL</name>
<reference evidence="4 5" key="1">
    <citation type="submission" date="2019-04" db="EMBL/GenBank/DDBJ databases">
        <title>Isolation and identification of Cellulomonas shaoxiangyii sp. Nov. isolated from feces of the Tibetan antelopes (Pantholops hodgsonii) in the Qinghai-Tibet plateau of China.</title>
        <authorList>
            <person name="Tian Z."/>
        </authorList>
    </citation>
    <scope>NUCLEOTIDE SEQUENCE [LARGE SCALE GENOMIC DNA]</scope>
    <source>
        <strain evidence="4 5">Z28</strain>
    </source>
</reference>
<evidence type="ECO:0000313" key="4">
    <source>
        <dbReference type="EMBL" id="QCB93254.1"/>
    </source>
</evidence>
<gene>
    <name evidence="4" type="ORF">E5225_06500</name>
</gene>
<proteinExistence type="predicted"/>
<dbReference type="OrthoDB" id="5485098at2"/>
<evidence type="ECO:0000259" key="3">
    <source>
        <dbReference type="PROSITE" id="PS50006"/>
    </source>
</evidence>
<feature type="compositionally biased region" description="Low complexity" evidence="2">
    <location>
        <begin position="268"/>
        <end position="278"/>
    </location>
</feature>
<dbReference type="PRINTS" id="PR01217">
    <property type="entry name" value="PRICHEXTENSN"/>
</dbReference>
<dbReference type="PROSITE" id="PS50006">
    <property type="entry name" value="FHA_DOMAIN"/>
    <property type="match status" value="1"/>
</dbReference>
<feature type="compositionally biased region" description="Acidic residues" evidence="2">
    <location>
        <begin position="230"/>
        <end position="249"/>
    </location>
</feature>
<dbReference type="SUPFAM" id="SSF49879">
    <property type="entry name" value="SMAD/FHA domain"/>
    <property type="match status" value="1"/>
</dbReference>
<feature type="compositionally biased region" description="Low complexity" evidence="2">
    <location>
        <begin position="164"/>
        <end position="181"/>
    </location>
</feature>
<dbReference type="EMBL" id="CP039291">
    <property type="protein sequence ID" value="QCB93254.1"/>
    <property type="molecule type" value="Genomic_DNA"/>
</dbReference>
<dbReference type="InterPro" id="IPR008984">
    <property type="entry name" value="SMAD_FHA_dom_sf"/>
</dbReference>
<evidence type="ECO:0000256" key="2">
    <source>
        <dbReference type="SAM" id="MobiDB-lite"/>
    </source>
</evidence>
<feature type="compositionally biased region" description="Low complexity" evidence="2">
    <location>
        <begin position="367"/>
        <end position="400"/>
    </location>
</feature>